<accession>A0A178JDL7</accession>
<keyword evidence="4" id="KW-1185">Reference proteome</keyword>
<dbReference type="Proteomes" id="UP001150001">
    <property type="component" value="Unassembled WGS sequence"/>
</dbReference>
<evidence type="ECO:0000313" key="1">
    <source>
        <dbReference type="EMBL" id="MDC5742970.1"/>
    </source>
</evidence>
<evidence type="ECO:0000313" key="4">
    <source>
        <dbReference type="Proteomes" id="UP001150001"/>
    </source>
</evidence>
<evidence type="ECO:0000313" key="2">
    <source>
        <dbReference type="EMBL" id="OAN00002.1"/>
    </source>
</evidence>
<dbReference type="GeneID" id="78074537"/>
<reference evidence="2 3" key="1">
    <citation type="submission" date="2016-03" db="EMBL/GenBank/DDBJ databases">
        <title>Draft genome sequence of the Vibrio tubiashii subs. europaeus.</title>
        <authorList>
            <person name="Spinard E."/>
            <person name="Dubert J."/>
            <person name="Nelson D.R."/>
            <person name="Barja J.L."/>
        </authorList>
    </citation>
    <scope>NUCLEOTIDE SEQUENCE [LARGE SCALE GENOMIC DNA]</scope>
    <source>
        <strain evidence="3">PP-638</strain>
        <strain evidence="2">PP2-638</strain>
    </source>
</reference>
<dbReference type="AlphaFoldDB" id="A0A178JDL7"/>
<name>A0A178JDL7_9VIBR</name>
<sequence>MNRLKIGFVLCLVANLSIAGEWFSKKNYVSYESDDGRKLEMMYHPEPGIVLGISGHSQHNNVCERMLPYGKKRPNLLGDYEEVQLGLANVNGTYVKMAAVCLADSTDVSTGDNLFWNAEVQPDSHQGKMYFLGQLLEGKGLTIEFDTPYLDTFVVEPEIGTSHFKDFIDDSIKKMKAL</sequence>
<dbReference type="EMBL" id="JAPFIT010000031">
    <property type="protein sequence ID" value="MDC5742970.1"/>
    <property type="molecule type" value="Genomic_DNA"/>
</dbReference>
<proteinExistence type="predicted"/>
<comment type="caution">
    <text evidence="2">The sequence shown here is derived from an EMBL/GenBank/DDBJ whole genome shotgun (WGS) entry which is preliminary data.</text>
</comment>
<gene>
    <name evidence="2" type="ORF">AZ468_02445</name>
    <name evidence="1" type="ORF">OPW20_23205</name>
</gene>
<dbReference type="Proteomes" id="UP000094761">
    <property type="component" value="Unassembled WGS sequence"/>
</dbReference>
<dbReference type="EMBL" id="LUAX01000001">
    <property type="protein sequence ID" value="OAN00002.1"/>
    <property type="molecule type" value="Genomic_DNA"/>
</dbReference>
<protein>
    <submittedName>
        <fullName evidence="2">Uncharacterized protein</fullName>
    </submittedName>
</protein>
<reference evidence="1" key="2">
    <citation type="submission" date="2022-11" db="EMBL/GenBank/DDBJ databases">
        <title>Role of the vibriolysin VemA secreted by the emergent pathogen Vibrio europaeus in the colonization of Manila clam mucus.</title>
        <authorList>
            <person name="Martinez C."/>
            <person name="Rodriguez S."/>
            <person name="Vences A."/>
            <person name="Barja J.L."/>
            <person name="Toranzo A.E."/>
            <person name="Dubert J."/>
        </authorList>
    </citation>
    <scope>NUCLEOTIDE SEQUENCE</scope>
    <source>
        <strain evidence="1">3454</strain>
    </source>
</reference>
<dbReference type="RefSeq" id="WP_069665963.1">
    <property type="nucleotide sequence ID" value="NZ_JAPFIM010000008.1"/>
</dbReference>
<evidence type="ECO:0000313" key="3">
    <source>
        <dbReference type="Proteomes" id="UP000094761"/>
    </source>
</evidence>
<organism evidence="2 3">
    <name type="scientific">Vibrio europaeus</name>
    <dbReference type="NCBI Taxonomy" id="300876"/>
    <lineage>
        <taxon>Bacteria</taxon>
        <taxon>Pseudomonadati</taxon>
        <taxon>Pseudomonadota</taxon>
        <taxon>Gammaproteobacteria</taxon>
        <taxon>Vibrionales</taxon>
        <taxon>Vibrionaceae</taxon>
        <taxon>Vibrio</taxon>
        <taxon>Vibrio oreintalis group</taxon>
    </lineage>
</organism>